<protein>
    <submittedName>
        <fullName evidence="3">Heparinase II/III-family protein</fullName>
    </submittedName>
</protein>
<dbReference type="SUPFAM" id="SSF48230">
    <property type="entry name" value="Chondroitin AC/alginate lyase"/>
    <property type="match status" value="1"/>
</dbReference>
<keyword evidence="4" id="KW-1185">Reference proteome</keyword>
<dbReference type="EMBL" id="CP095072">
    <property type="protein sequence ID" value="UOQ48423.1"/>
    <property type="molecule type" value="Genomic_DNA"/>
</dbReference>
<sequence>MTWRNRVIEKLRADAAQLEQEKVTEIDFRTYREFMTNGEREAYEQQYFYRRKRVTTFGLMLYVCPHDMHYVSLLENEIWQICNEFTWCLPAHLDPDREEQSYTMYLQTNHLAYTVDLFAAETAFMLAEMVTMYKERLDPFLIDKVAIEVDRRVFTPFKQQTFHWERAAHNWASVCGGSIGAAAIYLIADEEERNSILTRVNETMKYYLSGFQEDGGCTEGYLYWQYGFGFFCYYADLLKKVEPVNLFHDPKVKQIALFQEKIFLSDNHIVNFSDAPPHAAPMIGFTHYLHQQFPEVHLPNKYLARTEIVDHCGRWAPAIRELQWYDDRLQGSDWPKQNYYLKESAIFLSRKKEGSFAVKAGHNEEPHNHNDVGQFILYGKNQVFLRDLGAGQYNKDYFNHNRYQFICNSAEGHSVPVIDGTCQQAGKEYRGHFVEVEQKYDIDRLLMDMSQAYPADVRLLRELKWMHTDQPVLQVMDTFQFNQAPDSLVESFVVADLPYKCKEDMIVLMGEEVNLEILYDRESWEPAIERKDFINHSGEKEYFLHIVFNCNLLQPMIQADITFRIN</sequence>
<name>A0ABY4EX58_9BACI</name>
<evidence type="ECO:0000256" key="1">
    <source>
        <dbReference type="ARBA" id="ARBA00004196"/>
    </source>
</evidence>
<dbReference type="Gene3D" id="1.50.10.100">
    <property type="entry name" value="Chondroitin AC/alginate lyase"/>
    <property type="match status" value="1"/>
</dbReference>
<dbReference type="RefSeq" id="WP_244718911.1">
    <property type="nucleotide sequence ID" value="NZ_CP095072.1"/>
</dbReference>
<evidence type="ECO:0000313" key="4">
    <source>
        <dbReference type="Proteomes" id="UP000831782"/>
    </source>
</evidence>
<dbReference type="Proteomes" id="UP000831782">
    <property type="component" value="Chromosome"/>
</dbReference>
<organism evidence="3 4">
    <name type="scientific">Gracilibacillus caseinilyticus</name>
    <dbReference type="NCBI Taxonomy" id="2932256"/>
    <lineage>
        <taxon>Bacteria</taxon>
        <taxon>Bacillati</taxon>
        <taxon>Bacillota</taxon>
        <taxon>Bacilli</taxon>
        <taxon>Bacillales</taxon>
        <taxon>Bacillaceae</taxon>
        <taxon>Gracilibacillus</taxon>
    </lineage>
</organism>
<reference evidence="3 4" key="1">
    <citation type="submission" date="2022-04" db="EMBL/GenBank/DDBJ databases">
        <title>Gracilibacillus sp. isolated from saltern.</title>
        <authorList>
            <person name="Won M."/>
            <person name="Lee C.-M."/>
            <person name="Woen H.-Y."/>
            <person name="Kwon S.-W."/>
        </authorList>
    </citation>
    <scope>NUCLEOTIDE SEQUENCE [LARGE SCALE GENOMIC DNA]</scope>
    <source>
        <strain evidence="3 4">SSWR10-1</strain>
    </source>
</reference>
<dbReference type="Gene3D" id="2.70.98.70">
    <property type="match status" value="1"/>
</dbReference>
<dbReference type="InterPro" id="IPR012480">
    <property type="entry name" value="Hepar_II_III_C"/>
</dbReference>
<evidence type="ECO:0000313" key="3">
    <source>
        <dbReference type="EMBL" id="UOQ48423.1"/>
    </source>
</evidence>
<comment type="subcellular location">
    <subcellularLocation>
        <location evidence="1">Cell envelope</location>
    </subcellularLocation>
</comment>
<proteinExistence type="predicted"/>
<evidence type="ECO:0000259" key="2">
    <source>
        <dbReference type="Pfam" id="PF07940"/>
    </source>
</evidence>
<feature type="domain" description="Heparinase II/III-like C-terminal" evidence="2">
    <location>
        <begin position="345"/>
        <end position="484"/>
    </location>
</feature>
<gene>
    <name evidence="3" type="ORF">MUN88_20710</name>
</gene>
<accession>A0ABY4EX58</accession>
<dbReference type="Pfam" id="PF07940">
    <property type="entry name" value="Hepar_II_III_C"/>
    <property type="match status" value="1"/>
</dbReference>
<dbReference type="InterPro" id="IPR008929">
    <property type="entry name" value="Chondroitin_lyas"/>
</dbReference>